<sequence length="187" mass="20576">MPTTTPSWFTPERCQCAPKLLGWLLDTGSLTRRLTHLAGGDFSVRPLIEGWQPLRDDECLALDVPCASLGWVREVHLLGSGRPWVFGRSVAVQSALAASDFDLSGLGNRSLGELLFCEQDFIRGAIELCRYPASLLPPDTRADGLWGRRSCFRRGTLAVLVAEIWLPQLLAELDLSRSPSPANCRGE</sequence>
<comment type="catalytic activity">
    <reaction evidence="4">
        <text>chorismate = 4-hydroxybenzoate + pyruvate</text>
        <dbReference type="Rhea" id="RHEA:16505"/>
        <dbReference type="ChEBI" id="CHEBI:15361"/>
        <dbReference type="ChEBI" id="CHEBI:17879"/>
        <dbReference type="ChEBI" id="CHEBI:29748"/>
        <dbReference type="EC" id="4.1.3.40"/>
    </reaction>
</comment>
<keyword evidence="4 5" id="KW-0670">Pyruvate</keyword>
<comment type="subcellular location">
    <subcellularLocation>
        <location evidence="4">Cytoplasm</location>
    </subcellularLocation>
</comment>
<comment type="caution">
    <text evidence="4">Lacks conserved residue(s) required for the propagation of feature annotation.</text>
</comment>
<dbReference type="HAMAP" id="MF_01632">
    <property type="entry name" value="UbiC"/>
    <property type="match status" value="1"/>
</dbReference>
<dbReference type="AlphaFoldDB" id="A0A139SUY1"/>
<comment type="pathway">
    <text evidence="4">Cofactor biosynthesis; ubiquinone biosynthesis.</text>
</comment>
<dbReference type="OrthoDB" id="9789493at2"/>
<organism evidence="5 6">
    <name type="scientific">Ventosimonas gracilis</name>
    <dbReference type="NCBI Taxonomy" id="1680762"/>
    <lineage>
        <taxon>Bacteria</taxon>
        <taxon>Pseudomonadati</taxon>
        <taxon>Pseudomonadota</taxon>
        <taxon>Gammaproteobacteria</taxon>
        <taxon>Pseudomonadales</taxon>
        <taxon>Ventosimonadaceae</taxon>
        <taxon>Ventosimonas</taxon>
    </lineage>
</organism>
<comment type="function">
    <text evidence="4">Removes the pyruvyl group from chorismate, with concomitant aromatization of the ring, to provide 4-hydroxybenzoate (4HB) for the ubiquinone pathway.</text>
</comment>
<evidence type="ECO:0000256" key="2">
    <source>
        <dbReference type="ARBA" id="ARBA00022688"/>
    </source>
</evidence>
<evidence type="ECO:0000256" key="3">
    <source>
        <dbReference type="ARBA" id="ARBA00023239"/>
    </source>
</evidence>
<dbReference type="SUPFAM" id="SSF64288">
    <property type="entry name" value="Chorismate lyase-like"/>
    <property type="match status" value="1"/>
</dbReference>
<dbReference type="EC" id="4.1.3.40" evidence="4"/>
<keyword evidence="3 4" id="KW-0456">Lyase</keyword>
<proteinExistence type="inferred from homology"/>
<dbReference type="GO" id="GO:0006744">
    <property type="term" value="P:ubiquinone biosynthetic process"/>
    <property type="evidence" value="ECO:0007669"/>
    <property type="project" value="UniProtKB-UniRule"/>
</dbReference>
<dbReference type="GO" id="GO:0042866">
    <property type="term" value="P:pyruvate biosynthetic process"/>
    <property type="evidence" value="ECO:0007669"/>
    <property type="project" value="UniProtKB-UniRule"/>
</dbReference>
<comment type="similarity">
    <text evidence="4">Belongs to the UbiC family.</text>
</comment>
<keyword evidence="1 4" id="KW-0963">Cytoplasm</keyword>
<dbReference type="RefSeq" id="WP_068389491.1">
    <property type="nucleotide sequence ID" value="NZ_LSZO01000135.1"/>
</dbReference>
<name>A0A139SUY1_9GAMM</name>
<feature type="binding site" evidence="4">
    <location>
        <position position="73"/>
    </location>
    <ligand>
        <name>substrate</name>
    </ligand>
</feature>
<feature type="binding site" evidence="4">
    <location>
        <position position="111"/>
    </location>
    <ligand>
        <name>substrate</name>
    </ligand>
</feature>
<reference evidence="5 6" key="1">
    <citation type="submission" date="2016-02" db="EMBL/GenBank/DDBJ databases">
        <authorList>
            <person name="Wen L."/>
            <person name="He K."/>
            <person name="Yang H."/>
        </authorList>
    </citation>
    <scope>NUCLEOTIDE SEQUENCE [LARGE SCALE GENOMIC DNA]</scope>
    <source>
        <strain evidence="5 6">CV58</strain>
    </source>
</reference>
<feature type="binding site" evidence="4">
    <location>
        <position position="163"/>
    </location>
    <ligand>
        <name>substrate</name>
    </ligand>
</feature>
<dbReference type="Pfam" id="PF04345">
    <property type="entry name" value="Chor_lyase"/>
    <property type="match status" value="1"/>
</dbReference>
<dbReference type="GO" id="GO:0005829">
    <property type="term" value="C:cytosol"/>
    <property type="evidence" value="ECO:0007669"/>
    <property type="project" value="TreeGrafter"/>
</dbReference>
<dbReference type="EMBL" id="LSZO01000135">
    <property type="protein sequence ID" value="KXU38395.1"/>
    <property type="molecule type" value="Genomic_DNA"/>
</dbReference>
<accession>A0A139SUY1</accession>
<gene>
    <name evidence="4" type="primary">ubiC</name>
    <name evidence="5" type="ORF">AXE65_01385</name>
</gene>
<keyword evidence="2 4" id="KW-0831">Ubiquinone biosynthesis</keyword>
<dbReference type="PANTHER" id="PTHR38683:SF1">
    <property type="entry name" value="CHORISMATE PYRUVATE-LYASE"/>
    <property type="match status" value="1"/>
</dbReference>
<dbReference type="InterPro" id="IPR007440">
    <property type="entry name" value="Chorismate--pyruvate_lyase"/>
</dbReference>
<comment type="caution">
    <text evidence="5">The sequence shown here is derived from an EMBL/GenBank/DDBJ whole genome shotgun (WGS) entry which is preliminary data.</text>
</comment>
<evidence type="ECO:0000256" key="1">
    <source>
        <dbReference type="ARBA" id="ARBA00022490"/>
    </source>
</evidence>
<dbReference type="Gene3D" id="3.40.1410.10">
    <property type="entry name" value="Chorismate lyase-like"/>
    <property type="match status" value="1"/>
</dbReference>
<dbReference type="UniPathway" id="UPA00232"/>
<dbReference type="Proteomes" id="UP000072660">
    <property type="component" value="Unassembled WGS sequence"/>
</dbReference>
<protein>
    <recommendedName>
        <fullName evidence="4">Probable chorismate pyruvate-lyase</fullName>
        <shortName evidence="4">CL</shortName>
        <shortName evidence="4">CPL</shortName>
        <ecNumber evidence="4">4.1.3.40</ecNumber>
    </recommendedName>
</protein>
<evidence type="ECO:0000256" key="4">
    <source>
        <dbReference type="HAMAP-Rule" id="MF_01632"/>
    </source>
</evidence>
<dbReference type="GO" id="GO:0008813">
    <property type="term" value="F:chorismate lyase activity"/>
    <property type="evidence" value="ECO:0007669"/>
    <property type="project" value="UniProtKB-UniRule"/>
</dbReference>
<evidence type="ECO:0000313" key="6">
    <source>
        <dbReference type="Proteomes" id="UP000072660"/>
    </source>
</evidence>
<keyword evidence="6" id="KW-1185">Reference proteome</keyword>
<dbReference type="PANTHER" id="PTHR38683">
    <property type="entry name" value="CHORISMATE PYRUVATE-LYASE"/>
    <property type="match status" value="1"/>
</dbReference>
<evidence type="ECO:0000313" key="5">
    <source>
        <dbReference type="EMBL" id="KXU38395.1"/>
    </source>
</evidence>
<dbReference type="InterPro" id="IPR028978">
    <property type="entry name" value="Chorismate_lyase_/UTRA_dom_sf"/>
</dbReference>